<dbReference type="EMBL" id="CP144089">
    <property type="protein sequence ID" value="WWD06379.1"/>
    <property type="molecule type" value="Genomic_DNA"/>
</dbReference>
<feature type="region of interest" description="Disordered" evidence="1">
    <location>
        <begin position="370"/>
        <end position="396"/>
    </location>
</feature>
<dbReference type="AlphaFoldDB" id="A0AAX4KJN5"/>
<dbReference type="KEGG" id="ker:91103270"/>
<proteinExistence type="predicted"/>
<name>A0AAX4KJN5_9TREE</name>
<gene>
    <name evidence="2" type="ORF">V865_004469</name>
</gene>
<evidence type="ECO:0000256" key="1">
    <source>
        <dbReference type="SAM" id="MobiDB-lite"/>
    </source>
</evidence>
<dbReference type="GeneID" id="91103270"/>
<dbReference type="InterPro" id="IPR022235">
    <property type="entry name" value="DUF3760"/>
</dbReference>
<accession>A0AAX4KJN5</accession>
<dbReference type="RefSeq" id="XP_066084346.1">
    <property type="nucleotide sequence ID" value="XM_066228249.1"/>
</dbReference>
<dbReference type="Pfam" id="PF12586">
    <property type="entry name" value="DUF3760"/>
    <property type="match status" value="1"/>
</dbReference>
<reference evidence="2 3" key="1">
    <citation type="submission" date="2024-01" db="EMBL/GenBank/DDBJ databases">
        <title>Comparative genomics of Cryptococcus and Kwoniella reveals pathogenesis evolution and contrasting modes of karyotype evolution via chromosome fusion or intercentromeric recombination.</title>
        <authorList>
            <person name="Coelho M.A."/>
            <person name="David-Palma M."/>
            <person name="Shea T."/>
            <person name="Bowers K."/>
            <person name="McGinley-Smith S."/>
            <person name="Mohammad A.W."/>
            <person name="Gnirke A."/>
            <person name="Yurkov A.M."/>
            <person name="Nowrousian M."/>
            <person name="Sun S."/>
            <person name="Cuomo C.A."/>
            <person name="Heitman J."/>
        </authorList>
    </citation>
    <scope>NUCLEOTIDE SEQUENCE [LARGE SCALE GENOMIC DNA]</scope>
    <source>
        <strain evidence="2 3">PYCC6329</strain>
    </source>
</reference>
<evidence type="ECO:0008006" key="4">
    <source>
        <dbReference type="Google" id="ProtNLM"/>
    </source>
</evidence>
<sequence>MSITSNTTPPYICQWEEYSSALNLDTFHKLLPVHDNILKVLEQVIPSTIIRLSKKHYNQVIPILYRHIKFDSTNTERFFRGWTASEHPQEEIHWSDRQKEMMKYVKTISFLDEKSMLDFNRIILAYHQLIKNDDILTNFFSQITHIQLGQQLVMASGRKWSEGDEASTALAILLGCFNFYLNQYNVCFDVPEDTCAEERNDLSPNTIVTEEEHNRTCHIRAFWDGIHAIFEIVEGLRNEPQTYIFHWPNDGYTMMRGITNLITYRKHHFLNSPIILDLSGMEVEVAFQLSMYIKPSSLFSFVDHEGHKRDTDIHLVASDKKELALLMAVLMGSENPNEGQEAEELLGMVSYYEERIMYWKDEDEENAWKCPCGHGRRKPSEEEEEEVGEDDAKLVK</sequence>
<evidence type="ECO:0000313" key="3">
    <source>
        <dbReference type="Proteomes" id="UP001358614"/>
    </source>
</evidence>
<protein>
    <recommendedName>
        <fullName evidence="4">HNH nuclease domain-containing protein</fullName>
    </recommendedName>
</protein>
<evidence type="ECO:0000313" key="2">
    <source>
        <dbReference type="EMBL" id="WWD06379.1"/>
    </source>
</evidence>
<organism evidence="2 3">
    <name type="scientific">Kwoniella europaea PYCC6329</name>
    <dbReference type="NCBI Taxonomy" id="1423913"/>
    <lineage>
        <taxon>Eukaryota</taxon>
        <taxon>Fungi</taxon>
        <taxon>Dikarya</taxon>
        <taxon>Basidiomycota</taxon>
        <taxon>Agaricomycotina</taxon>
        <taxon>Tremellomycetes</taxon>
        <taxon>Tremellales</taxon>
        <taxon>Cryptococcaceae</taxon>
        <taxon>Kwoniella</taxon>
    </lineage>
</organism>
<dbReference type="Proteomes" id="UP001358614">
    <property type="component" value="Chromosome 1"/>
</dbReference>
<keyword evidence="3" id="KW-1185">Reference proteome</keyword>